<evidence type="ECO:0000313" key="9">
    <source>
        <dbReference type="Proteomes" id="UP000265520"/>
    </source>
</evidence>
<organism evidence="8 9">
    <name type="scientific">Trifolium medium</name>
    <dbReference type="NCBI Taxonomy" id="97028"/>
    <lineage>
        <taxon>Eukaryota</taxon>
        <taxon>Viridiplantae</taxon>
        <taxon>Streptophyta</taxon>
        <taxon>Embryophyta</taxon>
        <taxon>Tracheophyta</taxon>
        <taxon>Spermatophyta</taxon>
        <taxon>Magnoliopsida</taxon>
        <taxon>eudicotyledons</taxon>
        <taxon>Gunneridae</taxon>
        <taxon>Pentapetalae</taxon>
        <taxon>rosids</taxon>
        <taxon>fabids</taxon>
        <taxon>Fabales</taxon>
        <taxon>Fabaceae</taxon>
        <taxon>Papilionoideae</taxon>
        <taxon>50 kb inversion clade</taxon>
        <taxon>NPAAA clade</taxon>
        <taxon>Hologalegina</taxon>
        <taxon>IRL clade</taxon>
        <taxon>Trifolieae</taxon>
        <taxon>Trifolium</taxon>
    </lineage>
</organism>
<evidence type="ECO:0000256" key="3">
    <source>
        <dbReference type="ARBA" id="ARBA00022694"/>
    </source>
</evidence>
<reference evidence="8 9" key="1">
    <citation type="journal article" date="2018" name="Front. Plant Sci.">
        <title>Red Clover (Trifolium pratense) and Zigzag Clover (T. medium) - A Picture of Genomic Similarities and Differences.</title>
        <authorList>
            <person name="Dluhosova J."/>
            <person name="Istvanek J."/>
            <person name="Nedelnik J."/>
            <person name="Repkova J."/>
        </authorList>
    </citation>
    <scope>NUCLEOTIDE SEQUENCE [LARGE SCALE GENOMIC DNA]</scope>
    <source>
        <strain evidence="9">cv. 10/8</strain>
        <tissue evidence="8">Leaf</tissue>
    </source>
</reference>
<keyword evidence="7" id="KW-1015">Disulfide bond</keyword>
<dbReference type="InterPro" id="IPR051305">
    <property type="entry name" value="tRNA_2-thiouridylase_MnmA"/>
</dbReference>
<keyword evidence="5" id="KW-0067">ATP-binding</keyword>
<feature type="non-terminal residue" evidence="8">
    <location>
        <position position="1"/>
    </location>
</feature>
<dbReference type="GO" id="GO:0008033">
    <property type="term" value="P:tRNA processing"/>
    <property type="evidence" value="ECO:0007669"/>
    <property type="project" value="UniProtKB-KW"/>
</dbReference>
<evidence type="ECO:0000313" key="8">
    <source>
        <dbReference type="EMBL" id="MCI29437.1"/>
    </source>
</evidence>
<dbReference type="GO" id="GO:0005524">
    <property type="term" value="F:ATP binding"/>
    <property type="evidence" value="ECO:0007669"/>
    <property type="project" value="UniProtKB-KW"/>
</dbReference>
<dbReference type="PANTHER" id="PTHR43052">
    <property type="match status" value="1"/>
</dbReference>
<keyword evidence="3" id="KW-0819">tRNA processing</keyword>
<dbReference type="Pfam" id="PF03054">
    <property type="entry name" value="tRNA_Me_trans"/>
    <property type="match status" value="1"/>
</dbReference>
<evidence type="ECO:0000256" key="6">
    <source>
        <dbReference type="ARBA" id="ARBA00022884"/>
    </source>
</evidence>
<evidence type="ECO:0000256" key="2">
    <source>
        <dbReference type="ARBA" id="ARBA00022679"/>
    </source>
</evidence>
<keyword evidence="4" id="KW-0547">Nucleotide-binding</keyword>
<evidence type="ECO:0000256" key="7">
    <source>
        <dbReference type="ARBA" id="ARBA00023157"/>
    </source>
</evidence>
<keyword evidence="6" id="KW-0694">RNA-binding</keyword>
<evidence type="ECO:0000256" key="4">
    <source>
        <dbReference type="ARBA" id="ARBA00022741"/>
    </source>
</evidence>
<proteinExistence type="predicted"/>
<evidence type="ECO:0000256" key="1">
    <source>
        <dbReference type="ARBA" id="ARBA00022555"/>
    </source>
</evidence>
<keyword evidence="1" id="KW-0820">tRNA-binding</keyword>
<dbReference type="AlphaFoldDB" id="A0A392QZJ4"/>
<dbReference type="GO" id="GO:0016740">
    <property type="term" value="F:transferase activity"/>
    <property type="evidence" value="ECO:0007669"/>
    <property type="project" value="UniProtKB-KW"/>
</dbReference>
<dbReference type="PANTHER" id="PTHR43052:SF1">
    <property type="entry name" value="TRNA-5-TAURINOMETHYLURIDINE 2-SULFURTRANSFERASE"/>
    <property type="match status" value="1"/>
</dbReference>
<dbReference type="EMBL" id="LXQA010172523">
    <property type="protein sequence ID" value="MCI29437.1"/>
    <property type="molecule type" value="Genomic_DNA"/>
</dbReference>
<protein>
    <submittedName>
        <fullName evidence="8">tRNA-specific 2-thiouridylase MnmA-like</fullName>
    </submittedName>
</protein>
<dbReference type="InterPro" id="IPR014729">
    <property type="entry name" value="Rossmann-like_a/b/a_fold"/>
</dbReference>
<dbReference type="SUPFAM" id="SSF52402">
    <property type="entry name" value="Adenine nucleotide alpha hydrolases-like"/>
    <property type="match status" value="1"/>
</dbReference>
<keyword evidence="2" id="KW-0808">Transferase</keyword>
<comment type="caution">
    <text evidence="8">The sequence shown here is derived from an EMBL/GenBank/DDBJ whole genome shotgun (WGS) entry which is preliminary data.</text>
</comment>
<name>A0A392QZJ4_9FABA</name>
<dbReference type="Proteomes" id="UP000265520">
    <property type="component" value="Unassembled WGS sequence"/>
</dbReference>
<accession>A0A392QZJ4</accession>
<sequence length="122" mass="13795">ETETRKMLKGAVRWNWRQLYPLPLTCITRQKPCSRNPYLRIPNSKLFCSAALQTSPSLNAELEPYLRCSMPQKPLRVAVLISGGVDSSVALRLLHAAGHSCTAFYLKIWFQVCSPIFASTKR</sequence>
<keyword evidence="9" id="KW-1185">Reference proteome</keyword>
<dbReference type="Gene3D" id="3.40.50.620">
    <property type="entry name" value="HUPs"/>
    <property type="match status" value="1"/>
</dbReference>
<dbReference type="GO" id="GO:0000049">
    <property type="term" value="F:tRNA binding"/>
    <property type="evidence" value="ECO:0007669"/>
    <property type="project" value="UniProtKB-KW"/>
</dbReference>
<evidence type="ECO:0000256" key="5">
    <source>
        <dbReference type="ARBA" id="ARBA00022840"/>
    </source>
</evidence>